<evidence type="ECO:0000256" key="2">
    <source>
        <dbReference type="ARBA" id="ARBA00022723"/>
    </source>
</evidence>
<dbReference type="GO" id="GO:0008270">
    <property type="term" value="F:zinc ion binding"/>
    <property type="evidence" value="ECO:0007669"/>
    <property type="project" value="UniProtKB-KW"/>
</dbReference>
<dbReference type="InterPro" id="IPR011011">
    <property type="entry name" value="Znf_FYVE_PHD"/>
</dbReference>
<comment type="subcellular location">
    <subcellularLocation>
        <location evidence="1">Nucleus</location>
    </subcellularLocation>
</comment>
<dbReference type="EMBL" id="JAVRBK010000003">
    <property type="protein sequence ID" value="KAK5646830.1"/>
    <property type="molecule type" value="Genomic_DNA"/>
</dbReference>
<dbReference type="PROSITE" id="PS50157">
    <property type="entry name" value="ZINC_FINGER_C2H2_2"/>
    <property type="match status" value="1"/>
</dbReference>
<feature type="region of interest" description="Disordered" evidence="10">
    <location>
        <begin position="585"/>
        <end position="620"/>
    </location>
</feature>
<dbReference type="InterPro" id="IPR013083">
    <property type="entry name" value="Znf_RING/FYVE/PHD"/>
</dbReference>
<gene>
    <name evidence="14" type="ORF">RI129_005294</name>
</gene>
<name>A0AAN7VEH8_9COLE</name>
<dbReference type="SUPFAM" id="SSF57903">
    <property type="entry name" value="FYVE/PHD zinc finger"/>
    <property type="match status" value="1"/>
</dbReference>
<dbReference type="Proteomes" id="UP001329430">
    <property type="component" value="Chromosome 3"/>
</dbReference>
<feature type="domain" description="MBD" evidence="13">
    <location>
        <begin position="418"/>
        <end position="490"/>
    </location>
</feature>
<dbReference type="InterPro" id="IPR016177">
    <property type="entry name" value="DNA-bd_dom_sf"/>
</dbReference>
<evidence type="ECO:0000256" key="1">
    <source>
        <dbReference type="ARBA" id="ARBA00004123"/>
    </source>
</evidence>
<keyword evidence="3" id="KW-0677">Repeat</keyword>
<evidence type="ECO:0000313" key="15">
    <source>
        <dbReference type="Proteomes" id="UP001329430"/>
    </source>
</evidence>
<dbReference type="PANTHER" id="PTHR15856">
    <property type="entry name" value="PHD FINGER PROTEIN 20-RELATED"/>
    <property type="match status" value="1"/>
</dbReference>
<evidence type="ECO:0000256" key="3">
    <source>
        <dbReference type="ARBA" id="ARBA00022737"/>
    </source>
</evidence>
<keyword evidence="6 9" id="KW-0238">DNA-binding</keyword>
<dbReference type="CDD" id="cd20386">
    <property type="entry name" value="Tudor_PHF20-like"/>
    <property type="match status" value="1"/>
</dbReference>
<keyword evidence="5" id="KW-0862">Zinc</keyword>
<evidence type="ECO:0000256" key="9">
    <source>
        <dbReference type="PROSITE-ProRule" id="PRU00309"/>
    </source>
</evidence>
<dbReference type="InterPro" id="IPR001739">
    <property type="entry name" value="Methyl_CpG_DNA-bd"/>
</dbReference>
<sequence>MGRKCYVPDCLSEEGREEDRGVTFHKIPLHSDIRPKWLSLCHVPSDKHNCKVIHVCSRHFLKVDFCNFKGKKYMLRQGVLPSVFPWSKLKKEPELTTIIKKESEVTTKPMQVEPEICPDIVMKTEIKEEPSDLILNADIKQESFHDDFAQCETSQPVVEKSSTTIEQKGKSIQTPSGLLNFSVNTRLEALDFNQMWFPAHIVEVDYEESEVLIHFEKYSSKYDEWISMNSSRLRPYQPVQQPQLPHTSYSATQLSQQSQTIQSHRDLPKKGLNKEAFVEGENVMASWSDARKFPAVIRKVLDHDTYEVRFVDGFMKILKGHRIMKTHGKIGCAPLFDPASGTKQDRRNKKRKLNVAQLFRKRLRADTSECLSPSPPSINMDVGSSNNSGEETEGWMPKWENGRPVGVESAIETHDGLKKSIMVPDPRLPPNWAKHVMQRSTGASAGKWDTIIVSPEGRRFRTRSEIKAFLEENPQLNYNEDMFTFSLYRRSRTRRVTHSVDVPQHTIVPPQKKRQAQDDSSNLKILLVDDAYKCPIAGCEKSFRRENLAQMHVKHYHPKFTKFLDSTPNVADLAYARTVGESLDKSPERLGKLTPGRPGRPLEKVATPKVTTPKPSISNEPEISQECLDAQASLLQKTKDSEILKLLNSKPSEESSTKFPPGLPSGMYPPIKLKDLLNKSEGIPKGEDLNLKSLSASTSRSTGIKTLLPVVRTNDGKRSEEKVLEEPLLKNSIKPILKQNLKRKRFISDNTDAPTPKMVETEMETPAPAVSEQLTLPENNQNYIVEGGEVIKIVRMKREEIINCTCGITEEDGLMIQCELCLCWQHAYCNNIERENQVPEKYICYICQNPMRPRSSRKYFHDQDWLKNGTLPVGSYHCKDEDVHKKRFELLKKSHDLSGLLVELSDYMHSVKVKLKIAQTKNHQKLYLWSKPWEKLPLPEKMELDQENEIPFSKSELDLFSNKIESHNDSSLLSLLKSPKTEQKIKEELSKLDLNTLIDNNFEQLATPIIPQPEAAINSIDCKLNLLDHIAHSQNLIEERLEMVQAQVDALDGGDNNNEEDFSHVSKTVQMLLKDLGTLQELSHSSSL</sequence>
<evidence type="ECO:0000256" key="7">
    <source>
        <dbReference type="ARBA" id="ARBA00023242"/>
    </source>
</evidence>
<evidence type="ECO:0000256" key="10">
    <source>
        <dbReference type="SAM" id="MobiDB-lite"/>
    </source>
</evidence>
<feature type="compositionally biased region" description="Polar residues" evidence="10">
    <location>
        <begin position="609"/>
        <end position="620"/>
    </location>
</feature>
<dbReference type="CDD" id="cd01396">
    <property type="entry name" value="MeCP2_MBD"/>
    <property type="match status" value="1"/>
</dbReference>
<feature type="domain" description="C2H2-type" evidence="11">
    <location>
        <begin position="532"/>
        <end position="557"/>
    </location>
</feature>
<dbReference type="GO" id="GO:0044545">
    <property type="term" value="C:NSL complex"/>
    <property type="evidence" value="ECO:0007669"/>
    <property type="project" value="TreeGrafter"/>
</dbReference>
<dbReference type="SUPFAM" id="SSF57716">
    <property type="entry name" value="Glucocorticoid receptor-like (DNA-binding domain)"/>
    <property type="match status" value="1"/>
</dbReference>
<protein>
    <recommendedName>
        <fullName evidence="16">PHD finger protein 20</fullName>
    </recommendedName>
</protein>
<dbReference type="Pfam" id="PF05485">
    <property type="entry name" value="THAP"/>
    <property type="match status" value="1"/>
</dbReference>
<evidence type="ECO:0000259" key="12">
    <source>
        <dbReference type="PROSITE" id="PS50950"/>
    </source>
</evidence>
<feature type="domain" description="THAP-type" evidence="12">
    <location>
        <begin position="1"/>
        <end position="84"/>
    </location>
</feature>
<dbReference type="Pfam" id="PF20826">
    <property type="entry name" value="PHD_5"/>
    <property type="match status" value="1"/>
</dbReference>
<dbReference type="PROSITE" id="PS50982">
    <property type="entry name" value="MBD"/>
    <property type="match status" value="1"/>
</dbReference>
<keyword evidence="4 8" id="KW-0863">Zinc-finger</keyword>
<evidence type="ECO:0000256" key="5">
    <source>
        <dbReference type="ARBA" id="ARBA00022833"/>
    </source>
</evidence>
<dbReference type="Gene3D" id="3.30.40.10">
    <property type="entry name" value="Zinc/RING finger domain, C3HC4 (zinc finger)"/>
    <property type="match status" value="1"/>
</dbReference>
<keyword evidence="15" id="KW-1185">Reference proteome</keyword>
<dbReference type="InterPro" id="IPR043449">
    <property type="entry name" value="PHF20-like"/>
</dbReference>
<dbReference type="InterPro" id="IPR019786">
    <property type="entry name" value="Zinc_finger_PHD-type_CS"/>
</dbReference>
<dbReference type="SUPFAM" id="SSF63748">
    <property type="entry name" value="Tudor/PWWP/MBT"/>
    <property type="match status" value="2"/>
</dbReference>
<dbReference type="PANTHER" id="PTHR15856:SF51">
    <property type="entry name" value="MBD-R2"/>
    <property type="match status" value="1"/>
</dbReference>
<dbReference type="CDD" id="cd20104">
    <property type="entry name" value="MBT_PHF20L1-like"/>
    <property type="match status" value="1"/>
</dbReference>
<evidence type="ECO:0000259" key="13">
    <source>
        <dbReference type="PROSITE" id="PS50982"/>
    </source>
</evidence>
<keyword evidence="7" id="KW-0539">Nucleus</keyword>
<feature type="region of interest" description="Disordered" evidence="10">
    <location>
        <begin position="366"/>
        <end position="400"/>
    </location>
</feature>
<evidence type="ECO:0000313" key="14">
    <source>
        <dbReference type="EMBL" id="KAK5646830.1"/>
    </source>
</evidence>
<dbReference type="GO" id="GO:0005634">
    <property type="term" value="C:nucleus"/>
    <property type="evidence" value="ECO:0007669"/>
    <property type="project" value="UniProtKB-SubCell"/>
</dbReference>
<comment type="caution">
    <text evidence="14">The sequence shown here is derived from an EMBL/GenBank/DDBJ whole genome shotgun (WGS) entry which is preliminary data.</text>
</comment>
<evidence type="ECO:0000256" key="6">
    <source>
        <dbReference type="ARBA" id="ARBA00023125"/>
    </source>
</evidence>
<organism evidence="14 15">
    <name type="scientific">Pyrocoelia pectoralis</name>
    <dbReference type="NCBI Taxonomy" id="417401"/>
    <lineage>
        <taxon>Eukaryota</taxon>
        <taxon>Metazoa</taxon>
        <taxon>Ecdysozoa</taxon>
        <taxon>Arthropoda</taxon>
        <taxon>Hexapoda</taxon>
        <taxon>Insecta</taxon>
        <taxon>Pterygota</taxon>
        <taxon>Neoptera</taxon>
        <taxon>Endopterygota</taxon>
        <taxon>Coleoptera</taxon>
        <taxon>Polyphaga</taxon>
        <taxon>Elateriformia</taxon>
        <taxon>Elateroidea</taxon>
        <taxon>Lampyridae</taxon>
        <taxon>Lampyrinae</taxon>
        <taxon>Pyrocoelia</taxon>
    </lineage>
</organism>
<dbReference type="PROSITE" id="PS50950">
    <property type="entry name" value="ZF_THAP"/>
    <property type="match status" value="1"/>
</dbReference>
<dbReference type="InterPro" id="IPR013087">
    <property type="entry name" value="Znf_C2H2_type"/>
</dbReference>
<dbReference type="Gene3D" id="2.30.30.140">
    <property type="match status" value="2"/>
</dbReference>
<dbReference type="GO" id="GO:0006357">
    <property type="term" value="P:regulation of transcription by RNA polymerase II"/>
    <property type="evidence" value="ECO:0007669"/>
    <property type="project" value="TreeGrafter"/>
</dbReference>
<keyword evidence="2" id="KW-0479">Metal-binding</keyword>
<evidence type="ECO:0000259" key="11">
    <source>
        <dbReference type="PROSITE" id="PS50157"/>
    </source>
</evidence>
<dbReference type="Pfam" id="PF01429">
    <property type="entry name" value="MBD"/>
    <property type="match status" value="1"/>
</dbReference>
<evidence type="ECO:0000256" key="8">
    <source>
        <dbReference type="PROSITE-ProRule" id="PRU00042"/>
    </source>
</evidence>
<dbReference type="InterPro" id="IPR006612">
    <property type="entry name" value="THAP_Znf"/>
</dbReference>
<dbReference type="AlphaFoldDB" id="A0AAN7VEH8"/>
<accession>A0AAN7VEH8</accession>
<dbReference type="SMART" id="SM00355">
    <property type="entry name" value="ZnF_C2H2"/>
    <property type="match status" value="1"/>
</dbReference>
<evidence type="ECO:0000256" key="4">
    <source>
        <dbReference type="ARBA" id="ARBA00022771"/>
    </source>
</evidence>
<dbReference type="SMART" id="SM00980">
    <property type="entry name" value="THAP"/>
    <property type="match status" value="1"/>
</dbReference>
<reference evidence="14 15" key="1">
    <citation type="journal article" date="2024" name="Insects">
        <title>An Improved Chromosome-Level Genome Assembly of the Firefly Pyrocoelia pectoralis.</title>
        <authorList>
            <person name="Fu X."/>
            <person name="Meyer-Rochow V.B."/>
            <person name="Ballantyne L."/>
            <person name="Zhu X."/>
        </authorList>
    </citation>
    <scope>NUCLEOTIDE SEQUENCE [LARGE SCALE GENOMIC DNA]</scope>
    <source>
        <strain evidence="14">XCY_ONT2</strain>
    </source>
</reference>
<evidence type="ECO:0008006" key="16">
    <source>
        <dbReference type="Google" id="ProtNLM"/>
    </source>
</evidence>
<dbReference type="PROSITE" id="PS01359">
    <property type="entry name" value="ZF_PHD_1"/>
    <property type="match status" value="1"/>
</dbReference>
<dbReference type="PROSITE" id="PS00028">
    <property type="entry name" value="ZINC_FINGER_C2H2_1"/>
    <property type="match status" value="1"/>
</dbReference>
<dbReference type="GO" id="GO:0003677">
    <property type="term" value="F:DNA binding"/>
    <property type="evidence" value="ECO:0007669"/>
    <property type="project" value="UniProtKB-UniRule"/>
</dbReference>
<dbReference type="SUPFAM" id="SSF54171">
    <property type="entry name" value="DNA-binding domain"/>
    <property type="match status" value="1"/>
</dbReference>
<dbReference type="Gene3D" id="3.30.890.10">
    <property type="entry name" value="Methyl-cpg-binding Protein 2, Chain A"/>
    <property type="match status" value="1"/>
</dbReference>
<proteinExistence type="predicted"/>
<dbReference type="SMART" id="SM00391">
    <property type="entry name" value="MBD"/>
    <property type="match status" value="1"/>
</dbReference>